<dbReference type="InterPro" id="IPR008318">
    <property type="entry name" value="UCP030820"/>
</dbReference>
<reference evidence="1 2" key="1">
    <citation type="journal article" date="2020" name="Microbiol. Resour. Announc.">
        <title>Complete genome sequence of Pseudomonas otitidis strain MrB4, isolated from Lake Biwa in Japan.</title>
        <authorList>
            <person name="Miyazaki K."/>
            <person name="Hase E."/>
            <person name="Maruya T."/>
        </authorList>
    </citation>
    <scope>NUCLEOTIDE SEQUENCE [LARGE SCALE GENOMIC DNA]</scope>
    <source>
        <strain evidence="1 2">MrB4</strain>
    </source>
</reference>
<accession>A0A679GJY4</accession>
<dbReference type="KEGG" id="poj:PtoMrB4_10240"/>
<proteinExistence type="predicted"/>
<evidence type="ECO:0000313" key="1">
    <source>
        <dbReference type="EMBL" id="BCA27047.1"/>
    </source>
</evidence>
<gene>
    <name evidence="1" type="ORF">PtoMrB4_10240</name>
</gene>
<organism evidence="1 2">
    <name type="scientific">Metapseudomonas otitidis</name>
    <dbReference type="NCBI Taxonomy" id="319939"/>
    <lineage>
        <taxon>Bacteria</taxon>
        <taxon>Pseudomonadati</taxon>
        <taxon>Pseudomonadota</taxon>
        <taxon>Gammaproteobacteria</taxon>
        <taxon>Pseudomonadales</taxon>
        <taxon>Pseudomonadaceae</taxon>
        <taxon>Metapseudomonas</taxon>
    </lineage>
</organism>
<dbReference type="Pfam" id="PF06073">
    <property type="entry name" value="DUF934"/>
    <property type="match status" value="1"/>
</dbReference>
<evidence type="ECO:0000313" key="2">
    <source>
        <dbReference type="Proteomes" id="UP000501237"/>
    </source>
</evidence>
<protein>
    <recommendedName>
        <fullName evidence="3">Oxidoreductase</fullName>
    </recommendedName>
</protein>
<evidence type="ECO:0008006" key="3">
    <source>
        <dbReference type="Google" id="ProtNLM"/>
    </source>
</evidence>
<sequence length="178" mass="19695">MNNLIRLRQGVPGLVEDDLWTLVRPDEALPDGGPLILPLALWQARQDAAVLAGERVSEDALLLQPDDDVESLRDCLYSLPLIAVDFPSFRDGRGYSQAYLLRSRLGWAGELRAVGDVLRDQLAHMRQCGFDAFAVRADKSAEDALKGLAGLSVLYGRSVIEPRPLFRRREADVTIGKN</sequence>
<dbReference type="AlphaFoldDB" id="A0A679GJY4"/>
<dbReference type="EMBL" id="AP022642">
    <property type="protein sequence ID" value="BCA27047.1"/>
    <property type="molecule type" value="Genomic_DNA"/>
</dbReference>
<dbReference type="RefSeq" id="WP_172432693.1">
    <property type="nucleotide sequence ID" value="NZ_AP022642.1"/>
</dbReference>
<dbReference type="Proteomes" id="UP000501237">
    <property type="component" value="Chromosome"/>
</dbReference>
<name>A0A679GJY4_9GAMM</name>
<dbReference type="PIRSF" id="PIRSF030820">
    <property type="entry name" value="UCP030820"/>
    <property type="match status" value="1"/>
</dbReference>
<dbReference type="GeneID" id="57396236"/>